<protein>
    <submittedName>
        <fullName evidence="1">Uncharacterized protein</fullName>
    </submittedName>
</protein>
<proteinExistence type="predicted"/>
<reference evidence="1" key="1">
    <citation type="submission" date="2019-03" db="EMBL/GenBank/DDBJ databases">
        <title>Single cell metagenomics reveals metabolic interactions within the superorganism composed of flagellate Streblomastix strix and complex community of Bacteroidetes bacteria on its surface.</title>
        <authorList>
            <person name="Treitli S.C."/>
            <person name="Kolisko M."/>
            <person name="Husnik F."/>
            <person name="Keeling P."/>
            <person name="Hampl V."/>
        </authorList>
    </citation>
    <scope>NUCLEOTIDE SEQUENCE</scope>
    <source>
        <strain evidence="1">STM</strain>
    </source>
</reference>
<organism evidence="1">
    <name type="scientific">termite gut metagenome</name>
    <dbReference type="NCBI Taxonomy" id="433724"/>
    <lineage>
        <taxon>unclassified sequences</taxon>
        <taxon>metagenomes</taxon>
        <taxon>organismal metagenomes</taxon>
    </lineage>
</organism>
<feature type="non-terminal residue" evidence="1">
    <location>
        <position position="1"/>
    </location>
</feature>
<dbReference type="EMBL" id="SNRY01005927">
    <property type="protein sequence ID" value="KAA6313766.1"/>
    <property type="molecule type" value="Genomic_DNA"/>
</dbReference>
<accession>A0A5J4PVV1</accession>
<gene>
    <name evidence="1" type="ORF">EZS27_035516</name>
</gene>
<sequence length="39" mass="4592">EAIREFFNTVCIKYESELKSLLTLNFQLFDKDNAQNHAT</sequence>
<name>A0A5J4PVV1_9ZZZZ</name>
<dbReference type="AlphaFoldDB" id="A0A5J4PVV1"/>
<evidence type="ECO:0000313" key="1">
    <source>
        <dbReference type="EMBL" id="KAA6313766.1"/>
    </source>
</evidence>
<comment type="caution">
    <text evidence="1">The sequence shown here is derived from an EMBL/GenBank/DDBJ whole genome shotgun (WGS) entry which is preliminary data.</text>
</comment>